<dbReference type="PANTHER" id="PTHR37543:SF1">
    <property type="entry name" value="CCCH ZINC FINGER DNA BINDING PROTEIN (AFU_ORTHOLOGUE AFUA_5G12760)"/>
    <property type="match status" value="1"/>
</dbReference>
<feature type="domain" description="C3H1-type" evidence="3">
    <location>
        <begin position="343"/>
        <end position="374"/>
    </location>
</feature>
<dbReference type="InterPro" id="IPR057654">
    <property type="entry name" value="Znf-CCCH_tandem"/>
</dbReference>
<evidence type="ECO:0000256" key="2">
    <source>
        <dbReference type="SAM" id="Coils"/>
    </source>
</evidence>
<dbReference type="HOGENOM" id="CLU_031811_0_0_1"/>
<protein>
    <recommendedName>
        <fullName evidence="3">C3H1-type domain-containing protein</fullName>
    </recommendedName>
</protein>
<dbReference type="Pfam" id="PF25543">
    <property type="entry name" value="zf-CCCH_tandem"/>
    <property type="match status" value="1"/>
</dbReference>
<dbReference type="PANTHER" id="PTHR37543">
    <property type="entry name" value="CCCH ZINC FINGER DNA BINDING PROTEIN (AFU_ORTHOLOGUE AFUA_5G12760)"/>
    <property type="match status" value="1"/>
</dbReference>
<keyword evidence="1" id="KW-0863">Zinc-finger</keyword>
<gene>
    <name evidence="4" type="ORF">S7711_01561</name>
</gene>
<dbReference type="Pfam" id="PF25540">
    <property type="entry name" value="DUF7923"/>
    <property type="match status" value="1"/>
</dbReference>
<evidence type="ECO:0000256" key="1">
    <source>
        <dbReference type="PROSITE-ProRule" id="PRU00723"/>
    </source>
</evidence>
<keyword evidence="2" id="KW-0175">Coiled coil</keyword>
<proteinExistence type="predicted"/>
<feature type="coiled-coil region" evidence="2">
    <location>
        <begin position="36"/>
        <end position="84"/>
    </location>
</feature>
<organism evidence="4 5">
    <name type="scientific">Stachybotrys chartarum (strain CBS 109288 / IBT 7711)</name>
    <name type="common">Toxic black mold</name>
    <name type="synonym">Stilbospora chartarum</name>
    <dbReference type="NCBI Taxonomy" id="1280523"/>
    <lineage>
        <taxon>Eukaryota</taxon>
        <taxon>Fungi</taxon>
        <taxon>Dikarya</taxon>
        <taxon>Ascomycota</taxon>
        <taxon>Pezizomycotina</taxon>
        <taxon>Sordariomycetes</taxon>
        <taxon>Hypocreomycetidae</taxon>
        <taxon>Hypocreales</taxon>
        <taxon>Stachybotryaceae</taxon>
        <taxon>Stachybotrys</taxon>
    </lineage>
</organism>
<name>A0A084BC27_STACB</name>
<dbReference type="Proteomes" id="UP000028045">
    <property type="component" value="Unassembled WGS sequence"/>
</dbReference>
<reference evidence="4 5" key="1">
    <citation type="journal article" date="2014" name="BMC Genomics">
        <title>Comparative genome sequencing reveals chemotype-specific gene clusters in the toxigenic black mold Stachybotrys.</title>
        <authorList>
            <person name="Semeiks J."/>
            <person name="Borek D."/>
            <person name="Otwinowski Z."/>
            <person name="Grishin N.V."/>
        </authorList>
    </citation>
    <scope>NUCLEOTIDE SEQUENCE [LARGE SCALE GENOMIC DNA]</scope>
    <source>
        <strain evidence="5">CBS 109288 / IBT 7711</strain>
    </source>
</reference>
<dbReference type="PROSITE" id="PS50103">
    <property type="entry name" value="ZF_C3H1"/>
    <property type="match status" value="1"/>
</dbReference>
<keyword evidence="1" id="KW-0479">Metal-binding</keyword>
<dbReference type="OrthoDB" id="2270193at2759"/>
<keyword evidence="5" id="KW-1185">Reference proteome</keyword>
<dbReference type="InterPro" id="IPR000571">
    <property type="entry name" value="Znf_CCCH"/>
</dbReference>
<evidence type="ECO:0000313" key="5">
    <source>
        <dbReference type="Proteomes" id="UP000028045"/>
    </source>
</evidence>
<evidence type="ECO:0000313" key="4">
    <source>
        <dbReference type="EMBL" id="KEY75106.1"/>
    </source>
</evidence>
<dbReference type="AlphaFoldDB" id="A0A084BC27"/>
<dbReference type="GO" id="GO:0008270">
    <property type="term" value="F:zinc ion binding"/>
    <property type="evidence" value="ECO:0007669"/>
    <property type="project" value="UniProtKB-KW"/>
</dbReference>
<dbReference type="EMBL" id="KL647400">
    <property type="protein sequence ID" value="KEY75106.1"/>
    <property type="molecule type" value="Genomic_DNA"/>
</dbReference>
<accession>A0A084BC27</accession>
<feature type="zinc finger region" description="C3H1-type" evidence="1">
    <location>
        <begin position="343"/>
        <end position="374"/>
    </location>
</feature>
<keyword evidence="1" id="KW-0862">Zinc</keyword>
<evidence type="ECO:0000259" key="3">
    <source>
        <dbReference type="PROSITE" id="PS50103"/>
    </source>
</evidence>
<sequence length="437" mass="48589">MTGAQMELDALKAGWDLCKAQDDQKNSLISDLFAYIHDLSDRLSEVELELRDKKDVVKLTRSRVDEVEKQIQALELEKARHAFASVIIDGDCMPFRDELVTQGRDGGKRAAHLLKLAVSEKLQSSILPTAPHLQVVIRVYANVKGLAKTYKEMDVLSEPVFDEFIRGFNIGNASCDYIDAGDGKECSDKKVEATFQLHLPDTHCQQIFFGGTADNGYARLLGPHAEDETMRGRITLIEGPPFAYELVRIKDKFRTASFKDVFRSGKLLNSKRRVSFPANPSTIPSGGYASAVAKVSLPSVPPPATQKGSTTSRAVIPTQLLRNNLGQRVDAPLTYSQKDFISLKNRRLCNHFHILGKCPYFDEYGNCHHVHGERLSLGQAAALRAVARQSPCHSRLNCSDPDCLSGHRCTRDNCVPGNCKFHPTMHHINTEIVGYIE</sequence>
<dbReference type="InterPro" id="IPR057683">
    <property type="entry name" value="DUF7923"/>
</dbReference>